<keyword evidence="4 9" id="KW-0547">Nucleotide-binding</keyword>
<evidence type="ECO:0000256" key="8">
    <source>
        <dbReference type="ARBA" id="ARBA00048679"/>
    </source>
</evidence>
<evidence type="ECO:0000256" key="3">
    <source>
        <dbReference type="ARBA" id="ARBA00022679"/>
    </source>
</evidence>
<organism evidence="11 12">
    <name type="scientific">Ranitomeya imitator</name>
    <name type="common">mimic poison frog</name>
    <dbReference type="NCBI Taxonomy" id="111125"/>
    <lineage>
        <taxon>Eukaryota</taxon>
        <taxon>Metazoa</taxon>
        <taxon>Chordata</taxon>
        <taxon>Craniata</taxon>
        <taxon>Vertebrata</taxon>
        <taxon>Euteleostomi</taxon>
        <taxon>Amphibia</taxon>
        <taxon>Batrachia</taxon>
        <taxon>Anura</taxon>
        <taxon>Neobatrachia</taxon>
        <taxon>Hyloidea</taxon>
        <taxon>Dendrobatidae</taxon>
        <taxon>Dendrobatinae</taxon>
        <taxon>Ranitomeya</taxon>
    </lineage>
</organism>
<evidence type="ECO:0000313" key="11">
    <source>
        <dbReference type="EMBL" id="CAJ0955698.1"/>
    </source>
</evidence>
<keyword evidence="3" id="KW-0808">Transferase</keyword>
<feature type="binding site" evidence="9">
    <location>
        <position position="62"/>
    </location>
    <ligand>
        <name>ATP</name>
        <dbReference type="ChEBI" id="CHEBI:30616"/>
    </ligand>
</feature>
<gene>
    <name evidence="11" type="ORF">RIMI_LOCUS15229389</name>
</gene>
<keyword evidence="5" id="KW-0418">Kinase</keyword>
<accession>A0ABN9M7F8</accession>
<feature type="domain" description="Protein kinase" evidence="10">
    <location>
        <begin position="29"/>
        <end position="151"/>
    </location>
</feature>
<keyword evidence="12" id="KW-1185">Reference proteome</keyword>
<dbReference type="Proteomes" id="UP001176940">
    <property type="component" value="Unassembled WGS sequence"/>
</dbReference>
<dbReference type="Gene3D" id="3.30.200.20">
    <property type="entry name" value="Phosphorylase Kinase, domain 1"/>
    <property type="match status" value="1"/>
</dbReference>
<dbReference type="PANTHER" id="PTHR24356">
    <property type="entry name" value="SERINE/THREONINE-PROTEIN KINASE"/>
    <property type="match status" value="1"/>
</dbReference>
<dbReference type="EC" id="2.7.11.1" evidence="1"/>
<evidence type="ECO:0000256" key="1">
    <source>
        <dbReference type="ARBA" id="ARBA00012513"/>
    </source>
</evidence>
<dbReference type="InterPro" id="IPR050236">
    <property type="entry name" value="Ser_Thr_kinase_AGC"/>
</dbReference>
<dbReference type="SUPFAM" id="SSF56112">
    <property type="entry name" value="Protein kinase-like (PK-like)"/>
    <property type="match status" value="1"/>
</dbReference>
<dbReference type="PROSITE" id="PS50011">
    <property type="entry name" value="PROTEIN_KINASE_DOM"/>
    <property type="match status" value="1"/>
</dbReference>
<dbReference type="InterPro" id="IPR000719">
    <property type="entry name" value="Prot_kinase_dom"/>
</dbReference>
<comment type="catalytic activity">
    <reaction evidence="7">
        <text>L-threonyl-[protein] + ATP = O-phospho-L-threonyl-[protein] + ADP + H(+)</text>
        <dbReference type="Rhea" id="RHEA:46608"/>
        <dbReference type="Rhea" id="RHEA-COMP:11060"/>
        <dbReference type="Rhea" id="RHEA-COMP:11605"/>
        <dbReference type="ChEBI" id="CHEBI:15378"/>
        <dbReference type="ChEBI" id="CHEBI:30013"/>
        <dbReference type="ChEBI" id="CHEBI:30616"/>
        <dbReference type="ChEBI" id="CHEBI:61977"/>
        <dbReference type="ChEBI" id="CHEBI:456216"/>
        <dbReference type="EC" id="2.7.11.1"/>
    </reaction>
</comment>
<name>A0ABN9M7F8_9NEOB</name>
<dbReference type="PANTHER" id="PTHR24356:SF365">
    <property type="entry name" value="PROTEIN KINASE C DELTA TYPE"/>
    <property type="match status" value="1"/>
</dbReference>
<evidence type="ECO:0000256" key="7">
    <source>
        <dbReference type="ARBA" id="ARBA00047899"/>
    </source>
</evidence>
<protein>
    <recommendedName>
        <fullName evidence="1">non-specific serine/threonine protein kinase</fullName>
        <ecNumber evidence="1">2.7.11.1</ecNumber>
    </recommendedName>
</protein>
<evidence type="ECO:0000256" key="4">
    <source>
        <dbReference type="ARBA" id="ARBA00022741"/>
    </source>
</evidence>
<reference evidence="11" key="1">
    <citation type="submission" date="2023-07" db="EMBL/GenBank/DDBJ databases">
        <authorList>
            <person name="Stuckert A."/>
        </authorList>
    </citation>
    <scope>NUCLEOTIDE SEQUENCE</scope>
</reference>
<dbReference type="InterPro" id="IPR017441">
    <property type="entry name" value="Protein_kinase_ATP_BS"/>
</dbReference>
<dbReference type="Pfam" id="PF00069">
    <property type="entry name" value="Pkinase"/>
    <property type="match status" value="1"/>
</dbReference>
<dbReference type="EMBL" id="CAUEEQ010040629">
    <property type="protein sequence ID" value="CAJ0955698.1"/>
    <property type="molecule type" value="Genomic_DNA"/>
</dbReference>
<evidence type="ECO:0000256" key="2">
    <source>
        <dbReference type="ARBA" id="ARBA00022527"/>
    </source>
</evidence>
<dbReference type="Gene3D" id="1.10.510.10">
    <property type="entry name" value="Transferase(Phosphotransferase) domain 1"/>
    <property type="match status" value="1"/>
</dbReference>
<dbReference type="PROSITE" id="PS00107">
    <property type="entry name" value="PROTEIN_KINASE_ATP"/>
    <property type="match status" value="1"/>
</dbReference>
<dbReference type="InterPro" id="IPR011009">
    <property type="entry name" value="Kinase-like_dom_sf"/>
</dbReference>
<evidence type="ECO:0000259" key="10">
    <source>
        <dbReference type="PROSITE" id="PS50011"/>
    </source>
</evidence>
<evidence type="ECO:0000256" key="9">
    <source>
        <dbReference type="PROSITE-ProRule" id="PRU10141"/>
    </source>
</evidence>
<keyword evidence="2" id="KW-0723">Serine/threonine-protein kinase</keyword>
<comment type="catalytic activity">
    <reaction evidence="8">
        <text>L-seryl-[protein] + ATP = O-phospho-L-seryl-[protein] + ADP + H(+)</text>
        <dbReference type="Rhea" id="RHEA:17989"/>
        <dbReference type="Rhea" id="RHEA-COMP:9863"/>
        <dbReference type="Rhea" id="RHEA-COMP:11604"/>
        <dbReference type="ChEBI" id="CHEBI:15378"/>
        <dbReference type="ChEBI" id="CHEBI:29999"/>
        <dbReference type="ChEBI" id="CHEBI:30616"/>
        <dbReference type="ChEBI" id="CHEBI:83421"/>
        <dbReference type="ChEBI" id="CHEBI:456216"/>
        <dbReference type="EC" id="2.7.11.1"/>
    </reaction>
</comment>
<evidence type="ECO:0000256" key="6">
    <source>
        <dbReference type="ARBA" id="ARBA00022840"/>
    </source>
</evidence>
<keyword evidence="6 9" id="KW-0067">ATP-binding</keyword>
<evidence type="ECO:0000256" key="5">
    <source>
        <dbReference type="ARBA" id="ARBA00022777"/>
    </source>
</evidence>
<sequence>MTADTTGVIGAQTTSPSEQVTACLSLENFIFTRKLGEGGFGRVMLATHQPSGHQLAVKMVKKRELLEDAKDTISLEREVLEITENSRFFIHAFGTFQTADYAFYAMEYLSGGTLTAFVKSRGPLDVCTTRFLAAEILSGIEFLHSRGIIHR</sequence>
<dbReference type="SMART" id="SM00220">
    <property type="entry name" value="S_TKc"/>
    <property type="match status" value="1"/>
</dbReference>
<proteinExistence type="predicted"/>
<evidence type="ECO:0000313" key="12">
    <source>
        <dbReference type="Proteomes" id="UP001176940"/>
    </source>
</evidence>
<comment type="caution">
    <text evidence="11">The sequence shown here is derived from an EMBL/GenBank/DDBJ whole genome shotgun (WGS) entry which is preliminary data.</text>
</comment>